<evidence type="ECO:0000256" key="6">
    <source>
        <dbReference type="ARBA" id="ARBA00022679"/>
    </source>
</evidence>
<dbReference type="HOGENOM" id="CLU_016733_0_0_6"/>
<dbReference type="STRING" id="36870.gene:10368920"/>
<dbReference type="KEGG" id="wbr:sucB"/>
<dbReference type="InterPro" id="IPR023213">
    <property type="entry name" value="CAT-like_dom_sf"/>
</dbReference>
<dbReference type="Gene3D" id="3.30.559.10">
    <property type="entry name" value="Chloramphenicol acetyltransferase-like domain"/>
    <property type="match status" value="1"/>
</dbReference>
<keyword evidence="14" id="KW-1185">Reference proteome</keyword>
<dbReference type="EMBL" id="BA000021">
    <property type="protein sequence ID" value="BAC24564.1"/>
    <property type="molecule type" value="Genomic_DNA"/>
</dbReference>
<evidence type="ECO:0000256" key="10">
    <source>
        <dbReference type="NCBIfam" id="TIGR01347"/>
    </source>
</evidence>
<dbReference type="Proteomes" id="UP000000562">
    <property type="component" value="Chromosome"/>
</dbReference>
<dbReference type="PANTHER" id="PTHR43416:SF5">
    <property type="entry name" value="DIHYDROLIPOYLLYSINE-RESIDUE SUCCINYLTRANSFERASE COMPONENT OF 2-OXOGLUTARATE DEHYDROGENASE COMPLEX, MITOCHONDRIAL"/>
    <property type="match status" value="1"/>
</dbReference>
<dbReference type="AlphaFoldDB" id="Q8D2D6"/>
<comment type="cofactor">
    <cofactor evidence="1">
        <name>(R)-lipoate</name>
        <dbReference type="ChEBI" id="CHEBI:83088"/>
    </cofactor>
</comment>
<keyword evidence="6" id="KW-0808">Transferase</keyword>
<dbReference type="GO" id="GO:0004149">
    <property type="term" value="F:dihydrolipoyllysine-residue succinyltransferase activity"/>
    <property type="evidence" value="ECO:0007669"/>
    <property type="project" value="UniProtKB-UniRule"/>
</dbReference>
<sequence length="413" mass="47189">MNIIDILVPDLPESVTDAVVSNWRKKPGEYVKSGEILVDLETDKVVLEVPSPNSGKIIEIFQKNSSIVVSKQKIASLNINNYDQKKEENKIKEINFSQKEHNYECSENNKEKETKHADDINLSPSIRRSILKHNLNKNDINKNFDIKNNIENELNENNYLTKEKEKNENNIKDSSAYEKSSPRENRIKMTRLRKCIAERLLYSKNTTASLTTFNEVNMKSIHDLRKSYGDIFEKLHGIRLGYMSFFVLAVVKGLKKFPEIHAYIDGDDIVYNNYFDINIAISTERGLVTPILRNVDKMNMSEIEKRIKNLAFLGKNGKLKVEDLQCGSFTITNGGIFGSMMSTPIINPPQSAILGIHAIKDRVISINKKISINPMTYLALSYDHRLIDGKESASFLSNIKDMLENPIRMLLDI</sequence>
<evidence type="ECO:0000256" key="3">
    <source>
        <dbReference type="ARBA" id="ARBA00005145"/>
    </source>
</evidence>
<dbReference type="InterPro" id="IPR003016">
    <property type="entry name" value="2-oxoA_DH_lipoyl-BS"/>
</dbReference>
<dbReference type="PANTHER" id="PTHR43416">
    <property type="entry name" value="DIHYDROLIPOYLLYSINE-RESIDUE SUCCINYLTRANSFERASE COMPONENT OF 2-OXOGLUTARATE DEHYDROGENASE COMPLEX, MITOCHONDRIAL-RELATED"/>
    <property type="match status" value="1"/>
</dbReference>
<dbReference type="eggNOG" id="COG0508">
    <property type="taxonomic scope" value="Bacteria"/>
</dbReference>
<dbReference type="OrthoDB" id="9805770at2"/>
<dbReference type="InterPro" id="IPR011053">
    <property type="entry name" value="Single_hybrid_motif"/>
</dbReference>
<dbReference type="InterPro" id="IPR006255">
    <property type="entry name" value="SucB"/>
</dbReference>
<keyword evidence="7" id="KW-0450">Lipoyl</keyword>
<feature type="domain" description="Lipoyl-binding" evidence="12">
    <location>
        <begin position="3"/>
        <end position="78"/>
    </location>
</feature>
<dbReference type="SUPFAM" id="SSF52777">
    <property type="entry name" value="CoA-dependent acyltransferases"/>
    <property type="match status" value="1"/>
</dbReference>
<feature type="region of interest" description="Disordered" evidence="11">
    <location>
        <begin position="164"/>
        <end position="183"/>
    </location>
</feature>
<evidence type="ECO:0000256" key="11">
    <source>
        <dbReference type="SAM" id="MobiDB-lite"/>
    </source>
</evidence>
<evidence type="ECO:0000256" key="1">
    <source>
        <dbReference type="ARBA" id="ARBA00001938"/>
    </source>
</evidence>
<dbReference type="InterPro" id="IPR000089">
    <property type="entry name" value="Biotin_lipoyl"/>
</dbReference>
<evidence type="ECO:0000256" key="2">
    <source>
        <dbReference type="ARBA" id="ARBA00004052"/>
    </source>
</evidence>
<organism evidence="13 14">
    <name type="scientific">Wigglesworthia glossinidia brevipalpis</name>
    <dbReference type="NCBI Taxonomy" id="36870"/>
    <lineage>
        <taxon>Bacteria</taxon>
        <taxon>Pseudomonadati</taxon>
        <taxon>Pseudomonadota</taxon>
        <taxon>Gammaproteobacteria</taxon>
        <taxon>Enterobacterales</taxon>
        <taxon>Erwiniaceae</taxon>
        <taxon>Wigglesworthia</taxon>
    </lineage>
</organism>
<dbReference type="NCBIfam" id="TIGR01347">
    <property type="entry name" value="sucB"/>
    <property type="match status" value="1"/>
</dbReference>
<dbReference type="GO" id="GO:0006099">
    <property type="term" value="P:tricarboxylic acid cycle"/>
    <property type="evidence" value="ECO:0007669"/>
    <property type="project" value="UniProtKB-UniRule"/>
</dbReference>
<keyword evidence="8" id="KW-0012">Acyltransferase</keyword>
<evidence type="ECO:0000313" key="14">
    <source>
        <dbReference type="Proteomes" id="UP000000562"/>
    </source>
</evidence>
<comment type="similarity">
    <text evidence="4">Belongs to the 2-oxoacid dehydrogenase family.</text>
</comment>
<protein>
    <recommendedName>
        <fullName evidence="10">Dihydrolipoyllysine-residue succinyltransferase</fullName>
        <ecNumber evidence="10">2.3.1.61</ecNumber>
    </recommendedName>
</protein>
<dbReference type="GO" id="GO:0005829">
    <property type="term" value="C:cytosol"/>
    <property type="evidence" value="ECO:0007669"/>
    <property type="project" value="TreeGrafter"/>
</dbReference>
<comment type="pathway">
    <text evidence="3">Amino-acid degradation; L-lysine degradation via saccharopine pathway; glutaryl-CoA from L-lysine: step 6/6.</text>
</comment>
<dbReference type="GO" id="GO:0033512">
    <property type="term" value="P:L-lysine catabolic process to acetyl-CoA via saccharopine"/>
    <property type="evidence" value="ECO:0007669"/>
    <property type="project" value="UniProtKB-UniPathway"/>
</dbReference>
<name>Q8D2D6_WIGBR</name>
<dbReference type="PROSITE" id="PS00189">
    <property type="entry name" value="LIPOYL"/>
    <property type="match status" value="1"/>
</dbReference>
<comment type="catalytic activity">
    <reaction evidence="9">
        <text>N(6)-[(R)-dihydrolipoyl]-L-lysyl-[protein] + succinyl-CoA = N(6)-[(R)-S(8)-succinyldihydrolipoyl]-L-lysyl-[protein] + CoA</text>
        <dbReference type="Rhea" id="RHEA:15213"/>
        <dbReference type="Rhea" id="RHEA-COMP:10475"/>
        <dbReference type="Rhea" id="RHEA-COMP:20092"/>
        <dbReference type="ChEBI" id="CHEBI:57287"/>
        <dbReference type="ChEBI" id="CHEBI:57292"/>
        <dbReference type="ChEBI" id="CHEBI:83100"/>
        <dbReference type="ChEBI" id="CHEBI:83120"/>
        <dbReference type="EC" id="2.3.1.61"/>
    </reaction>
</comment>
<dbReference type="Pfam" id="PF00198">
    <property type="entry name" value="2-oxoacid_dh"/>
    <property type="match status" value="1"/>
</dbReference>
<evidence type="ECO:0000256" key="8">
    <source>
        <dbReference type="ARBA" id="ARBA00023315"/>
    </source>
</evidence>
<keyword evidence="5" id="KW-0816">Tricarboxylic acid cycle</keyword>
<dbReference type="UniPathway" id="UPA00868">
    <property type="reaction ID" value="UER00840"/>
</dbReference>
<proteinExistence type="inferred from homology"/>
<evidence type="ECO:0000256" key="5">
    <source>
        <dbReference type="ARBA" id="ARBA00022532"/>
    </source>
</evidence>
<reference evidence="13 14" key="1">
    <citation type="journal article" date="2002" name="Nat. Genet.">
        <title>Genome sequence of the endocellular obligate symbiont of tsetse flies, Wigglesworthia glossinidia.</title>
        <authorList>
            <person name="Akman L."/>
            <person name="Yamashita A."/>
            <person name="Watanabe H."/>
            <person name="Oshima K."/>
            <person name="Shiba T."/>
            <person name="Hattori M."/>
            <person name="Aksoy S."/>
        </authorList>
    </citation>
    <scope>NUCLEOTIDE SEQUENCE [LARGE SCALE GENOMIC DNA]</scope>
</reference>
<dbReference type="SUPFAM" id="SSF51230">
    <property type="entry name" value="Single hybrid motif"/>
    <property type="match status" value="1"/>
</dbReference>
<gene>
    <name evidence="13" type="primary">sucB</name>
</gene>
<evidence type="ECO:0000313" key="13">
    <source>
        <dbReference type="EMBL" id="BAC24564.1"/>
    </source>
</evidence>
<evidence type="ECO:0000259" key="12">
    <source>
        <dbReference type="PROSITE" id="PS50968"/>
    </source>
</evidence>
<dbReference type="PROSITE" id="PS50968">
    <property type="entry name" value="BIOTINYL_LIPOYL"/>
    <property type="match status" value="1"/>
</dbReference>
<dbReference type="Pfam" id="PF00364">
    <property type="entry name" value="Biotin_lipoyl"/>
    <property type="match status" value="1"/>
</dbReference>
<dbReference type="InterPro" id="IPR001078">
    <property type="entry name" value="2-oxoacid_DH_actylTfrase"/>
</dbReference>
<dbReference type="NCBIfam" id="NF004309">
    <property type="entry name" value="PRK05704.1"/>
    <property type="match status" value="1"/>
</dbReference>
<dbReference type="EC" id="2.3.1.61" evidence="10"/>
<evidence type="ECO:0000256" key="4">
    <source>
        <dbReference type="ARBA" id="ARBA00007317"/>
    </source>
</evidence>
<dbReference type="InterPro" id="IPR050537">
    <property type="entry name" value="2-oxoacid_dehydrogenase"/>
</dbReference>
<comment type="function">
    <text evidence="2">E2 component of the 2-oxoglutarate dehydrogenase (OGDH) complex which catalyzes the second step in the conversion of 2-oxoglutarate to succinyl-CoA and CO(2).</text>
</comment>
<accession>Q8D2D6</accession>
<evidence type="ECO:0000256" key="7">
    <source>
        <dbReference type="ARBA" id="ARBA00022823"/>
    </source>
</evidence>
<dbReference type="CDD" id="cd06849">
    <property type="entry name" value="lipoyl_domain"/>
    <property type="match status" value="1"/>
</dbReference>
<dbReference type="Gene3D" id="2.40.50.100">
    <property type="match status" value="1"/>
</dbReference>
<dbReference type="GO" id="GO:0045252">
    <property type="term" value="C:oxoglutarate dehydrogenase complex"/>
    <property type="evidence" value="ECO:0007669"/>
    <property type="project" value="UniProtKB-UniRule"/>
</dbReference>
<evidence type="ECO:0000256" key="9">
    <source>
        <dbReference type="ARBA" id="ARBA00052761"/>
    </source>
</evidence>